<accession>A0A1Y2G9Y2</accession>
<evidence type="ECO:0000313" key="3">
    <source>
        <dbReference type="Proteomes" id="UP000193648"/>
    </source>
</evidence>
<sequence length="344" mass="39425">MNLIHAWEMHHQEQHVPDHQVQTTLSGISAASPPDFNASEFESFQYLPTIDGSSIHVEKQESVWAQEWSRHEQETAESDDEDEFREEWSNDHFTQAYINSHQSQFRAIEEQDCLKEARLEEERERLRQASGGPPRSAWLMAGVTTISEQKTAGGETGSTLQPPRRLPVPRLDPLKQEIAQEHQHSMFSIDEFMSFDYHHDYNQPQTTLQPSLRPSNPVQAKDRFMTLVSDLHLAEQTFYPGATSATSNEMDDTAAFTSTMHPQIQTGWSQEFEGNNQVKHRGAEWNWEKTFGKDPRRQMKATEAHLVISREKNGDLDESERLKAVALTRLQALFGHLSFTPPTS</sequence>
<feature type="region of interest" description="Disordered" evidence="1">
    <location>
        <begin position="148"/>
        <end position="167"/>
    </location>
</feature>
<dbReference type="EMBL" id="MCFF01000052">
    <property type="protein sequence ID" value="ORZ05164.1"/>
    <property type="molecule type" value="Genomic_DNA"/>
</dbReference>
<dbReference type="AlphaFoldDB" id="A0A1Y2G9Y2"/>
<keyword evidence="3" id="KW-1185">Reference proteome</keyword>
<reference evidence="2 3" key="1">
    <citation type="submission" date="2016-07" db="EMBL/GenBank/DDBJ databases">
        <title>Pervasive Adenine N6-methylation of Active Genes in Fungi.</title>
        <authorList>
            <consortium name="DOE Joint Genome Institute"/>
            <person name="Mondo S.J."/>
            <person name="Dannebaum R.O."/>
            <person name="Kuo R.C."/>
            <person name="Labutti K."/>
            <person name="Haridas S."/>
            <person name="Kuo A."/>
            <person name="Salamov A."/>
            <person name="Ahrendt S.R."/>
            <person name="Lipzen A."/>
            <person name="Sullivan W."/>
            <person name="Andreopoulos W.B."/>
            <person name="Clum A."/>
            <person name="Lindquist E."/>
            <person name="Daum C."/>
            <person name="Ramamoorthy G.K."/>
            <person name="Gryganskyi A."/>
            <person name="Culley D."/>
            <person name="Magnuson J.K."/>
            <person name="James T.Y."/>
            <person name="O'Malley M.A."/>
            <person name="Stajich J.E."/>
            <person name="Spatafora J.W."/>
            <person name="Visel A."/>
            <person name="Grigoriev I.V."/>
        </authorList>
    </citation>
    <scope>NUCLEOTIDE SEQUENCE [LARGE SCALE GENOMIC DNA]</scope>
    <source>
        <strain evidence="2 3">NRRL 3116</strain>
    </source>
</reference>
<evidence type="ECO:0000256" key="1">
    <source>
        <dbReference type="SAM" id="MobiDB-lite"/>
    </source>
</evidence>
<name>A0A1Y2G9Y2_9FUNG</name>
<dbReference type="Proteomes" id="UP000193648">
    <property type="component" value="Unassembled WGS sequence"/>
</dbReference>
<proteinExistence type="predicted"/>
<dbReference type="OrthoDB" id="2440148at2759"/>
<comment type="caution">
    <text evidence="2">The sequence shown here is derived from an EMBL/GenBank/DDBJ whole genome shotgun (WGS) entry which is preliminary data.</text>
</comment>
<dbReference type="GeneID" id="33567503"/>
<dbReference type="InParanoid" id="A0A1Y2G9Y2"/>
<gene>
    <name evidence="2" type="ORF">BCR41DRAFT_362035</name>
</gene>
<organism evidence="2 3">
    <name type="scientific">Lobosporangium transversale</name>
    <dbReference type="NCBI Taxonomy" id="64571"/>
    <lineage>
        <taxon>Eukaryota</taxon>
        <taxon>Fungi</taxon>
        <taxon>Fungi incertae sedis</taxon>
        <taxon>Mucoromycota</taxon>
        <taxon>Mortierellomycotina</taxon>
        <taxon>Mortierellomycetes</taxon>
        <taxon>Mortierellales</taxon>
        <taxon>Mortierellaceae</taxon>
        <taxon>Lobosporangium</taxon>
    </lineage>
</organism>
<dbReference type="RefSeq" id="XP_021876939.1">
    <property type="nucleotide sequence ID" value="XM_022025660.1"/>
</dbReference>
<evidence type="ECO:0000313" key="2">
    <source>
        <dbReference type="EMBL" id="ORZ05164.1"/>
    </source>
</evidence>
<protein>
    <submittedName>
        <fullName evidence="2">Uncharacterized protein</fullName>
    </submittedName>
</protein>